<evidence type="ECO:0000259" key="9">
    <source>
        <dbReference type="PROSITE" id="PS50928"/>
    </source>
</evidence>
<proteinExistence type="inferred from homology"/>
<keyword evidence="5 7" id="KW-1133">Transmembrane helix</keyword>
<gene>
    <name evidence="10" type="ORF">EBN03_26600</name>
</gene>
<evidence type="ECO:0000256" key="2">
    <source>
        <dbReference type="ARBA" id="ARBA00022448"/>
    </source>
</evidence>
<reference evidence="10 11" key="1">
    <citation type="submission" date="2018-10" db="EMBL/GenBank/DDBJ databases">
        <title>Isolation from cow dung.</title>
        <authorList>
            <person name="Ling L."/>
        </authorList>
    </citation>
    <scope>NUCLEOTIDE SEQUENCE [LARGE SCALE GENOMIC DNA]</scope>
    <source>
        <strain evidence="10 11">NEAU-LL90</strain>
    </source>
</reference>
<protein>
    <submittedName>
        <fullName evidence="10">ABC transporter permease subunit</fullName>
    </submittedName>
</protein>
<dbReference type="SUPFAM" id="SSF161098">
    <property type="entry name" value="MetI-like"/>
    <property type="match status" value="1"/>
</dbReference>
<keyword evidence="3" id="KW-1003">Cell membrane</keyword>
<evidence type="ECO:0000256" key="8">
    <source>
        <dbReference type="SAM" id="MobiDB-lite"/>
    </source>
</evidence>
<dbReference type="Gene3D" id="1.10.3720.10">
    <property type="entry name" value="MetI-like"/>
    <property type="match status" value="1"/>
</dbReference>
<dbReference type="AlphaFoldDB" id="A0A3M2KUG8"/>
<dbReference type="InterPro" id="IPR025966">
    <property type="entry name" value="OppC_N"/>
</dbReference>
<name>A0A3M2KUG8_9NOCA</name>
<dbReference type="EMBL" id="RFFH01000015">
    <property type="protein sequence ID" value="RMI29302.1"/>
    <property type="molecule type" value="Genomic_DNA"/>
</dbReference>
<feature type="transmembrane region" description="Helical" evidence="7">
    <location>
        <begin position="211"/>
        <end position="230"/>
    </location>
</feature>
<keyword evidence="4 7" id="KW-0812">Transmembrane</keyword>
<dbReference type="PROSITE" id="PS50928">
    <property type="entry name" value="ABC_TM1"/>
    <property type="match status" value="1"/>
</dbReference>
<dbReference type="PANTHER" id="PTHR43386">
    <property type="entry name" value="OLIGOPEPTIDE TRANSPORT SYSTEM PERMEASE PROTEIN APPC"/>
    <property type="match status" value="1"/>
</dbReference>
<keyword evidence="11" id="KW-1185">Reference proteome</keyword>
<evidence type="ECO:0000256" key="1">
    <source>
        <dbReference type="ARBA" id="ARBA00004651"/>
    </source>
</evidence>
<evidence type="ECO:0000256" key="5">
    <source>
        <dbReference type="ARBA" id="ARBA00022989"/>
    </source>
</evidence>
<evidence type="ECO:0000313" key="10">
    <source>
        <dbReference type="EMBL" id="RMI29302.1"/>
    </source>
</evidence>
<dbReference type="GO" id="GO:0055085">
    <property type="term" value="P:transmembrane transport"/>
    <property type="evidence" value="ECO:0007669"/>
    <property type="project" value="InterPro"/>
</dbReference>
<comment type="caution">
    <text evidence="10">The sequence shown here is derived from an EMBL/GenBank/DDBJ whole genome shotgun (WGS) entry which is preliminary data.</text>
</comment>
<sequence length="376" mass="39327">MPEAGSGPEDPERQEDAGPLGAEGARRGEHADSGPPGAEGSRHGEHADTGGQRRGAAAEASVGQEHEPRPGQGHVVAPADAVEVLAVDVVEEAPPVSLWRAAWHRLRRNPLFLLSAVLIVFVVAVAVFPGLFTDQDPRLCLLDRSMGPSGPGHIFGFDLQGCDIYARTVYGARASVLTGVCSALGLLLLGGTLGALSGFFGGLLDAVVSRVGEVFFALPLLLAAIVLMQLLHQRTVLTVVAIMVAFTWPQAARVARASVIEARNSEYVTAARALGVSKGGVLVRHVLPNAAGPLIVIASIWLGVYIVTEATLSYLGVGLPPSVIGWGSDIATGRQQLRSGHPILFYPATALAITVLSFILLGDALRDALDPKARTR</sequence>
<organism evidence="10 11">
    <name type="scientific">Nocardia stercoris</name>
    <dbReference type="NCBI Taxonomy" id="2483361"/>
    <lineage>
        <taxon>Bacteria</taxon>
        <taxon>Bacillati</taxon>
        <taxon>Actinomycetota</taxon>
        <taxon>Actinomycetes</taxon>
        <taxon>Mycobacteriales</taxon>
        <taxon>Nocardiaceae</taxon>
        <taxon>Nocardia</taxon>
    </lineage>
</organism>
<feature type="transmembrane region" description="Helical" evidence="7">
    <location>
        <begin position="183"/>
        <end position="204"/>
    </location>
</feature>
<feature type="transmembrane region" description="Helical" evidence="7">
    <location>
        <begin position="111"/>
        <end position="132"/>
    </location>
</feature>
<feature type="transmembrane region" description="Helical" evidence="7">
    <location>
        <begin position="343"/>
        <end position="362"/>
    </location>
</feature>
<evidence type="ECO:0000256" key="4">
    <source>
        <dbReference type="ARBA" id="ARBA00022692"/>
    </source>
</evidence>
<dbReference type="OrthoDB" id="9812701at2"/>
<feature type="region of interest" description="Disordered" evidence="8">
    <location>
        <begin position="1"/>
        <end position="74"/>
    </location>
</feature>
<comment type="subcellular location">
    <subcellularLocation>
        <location evidence="1 7">Cell membrane</location>
        <topology evidence="1 7">Multi-pass membrane protein</topology>
    </subcellularLocation>
</comment>
<dbReference type="InterPro" id="IPR050366">
    <property type="entry name" value="BP-dependent_transpt_permease"/>
</dbReference>
<dbReference type="Pfam" id="PF12911">
    <property type="entry name" value="OppC_N"/>
    <property type="match status" value="1"/>
</dbReference>
<dbReference type="InterPro" id="IPR035906">
    <property type="entry name" value="MetI-like_sf"/>
</dbReference>
<comment type="similarity">
    <text evidence="7">Belongs to the binding-protein-dependent transport system permease family.</text>
</comment>
<dbReference type="Proteomes" id="UP000279275">
    <property type="component" value="Unassembled WGS sequence"/>
</dbReference>
<dbReference type="CDD" id="cd06261">
    <property type="entry name" value="TM_PBP2"/>
    <property type="match status" value="1"/>
</dbReference>
<dbReference type="RefSeq" id="WP_122190864.1">
    <property type="nucleotide sequence ID" value="NZ_RFFH01000015.1"/>
</dbReference>
<evidence type="ECO:0000256" key="7">
    <source>
        <dbReference type="RuleBase" id="RU363032"/>
    </source>
</evidence>
<dbReference type="PANTHER" id="PTHR43386:SF6">
    <property type="entry name" value="ABC TRANSPORTER PERMEASE PROTEIN"/>
    <property type="match status" value="1"/>
</dbReference>
<accession>A0A3M2KUG8</accession>
<evidence type="ECO:0000256" key="6">
    <source>
        <dbReference type="ARBA" id="ARBA00023136"/>
    </source>
</evidence>
<dbReference type="GO" id="GO:0005886">
    <property type="term" value="C:plasma membrane"/>
    <property type="evidence" value="ECO:0007669"/>
    <property type="project" value="UniProtKB-SubCell"/>
</dbReference>
<dbReference type="InterPro" id="IPR000515">
    <property type="entry name" value="MetI-like"/>
</dbReference>
<feature type="domain" description="ABC transmembrane type-1" evidence="9">
    <location>
        <begin position="172"/>
        <end position="362"/>
    </location>
</feature>
<evidence type="ECO:0000313" key="11">
    <source>
        <dbReference type="Proteomes" id="UP000279275"/>
    </source>
</evidence>
<keyword evidence="6 7" id="KW-0472">Membrane</keyword>
<keyword evidence="2 7" id="KW-0813">Transport</keyword>
<dbReference type="Pfam" id="PF00528">
    <property type="entry name" value="BPD_transp_1"/>
    <property type="match status" value="1"/>
</dbReference>
<feature type="transmembrane region" description="Helical" evidence="7">
    <location>
        <begin position="286"/>
        <end position="306"/>
    </location>
</feature>
<evidence type="ECO:0000256" key="3">
    <source>
        <dbReference type="ARBA" id="ARBA00022475"/>
    </source>
</evidence>